<protein>
    <submittedName>
        <fullName evidence="5">MarR family transcriptional regulator</fullName>
    </submittedName>
</protein>
<dbReference type="SUPFAM" id="SSF46785">
    <property type="entry name" value="Winged helix' DNA-binding domain"/>
    <property type="match status" value="1"/>
</dbReference>
<dbReference type="PRINTS" id="PR00598">
    <property type="entry name" value="HTHMARR"/>
</dbReference>
<dbReference type="CDD" id="cd00090">
    <property type="entry name" value="HTH_ARSR"/>
    <property type="match status" value="1"/>
</dbReference>
<dbReference type="InterPro" id="IPR036390">
    <property type="entry name" value="WH_DNA-bd_sf"/>
</dbReference>
<dbReference type="EMBL" id="JACRSO010000001">
    <property type="protein sequence ID" value="MBC8528013.1"/>
    <property type="molecule type" value="Genomic_DNA"/>
</dbReference>
<evidence type="ECO:0000256" key="1">
    <source>
        <dbReference type="ARBA" id="ARBA00023015"/>
    </source>
</evidence>
<evidence type="ECO:0000259" key="4">
    <source>
        <dbReference type="PROSITE" id="PS50995"/>
    </source>
</evidence>
<evidence type="ECO:0000256" key="2">
    <source>
        <dbReference type="ARBA" id="ARBA00023125"/>
    </source>
</evidence>
<dbReference type="Gene3D" id="1.10.10.10">
    <property type="entry name" value="Winged helix-like DNA-binding domain superfamily/Winged helix DNA-binding domain"/>
    <property type="match status" value="1"/>
</dbReference>
<evidence type="ECO:0000313" key="5">
    <source>
        <dbReference type="EMBL" id="MBC8528013.1"/>
    </source>
</evidence>
<dbReference type="SMART" id="SM00347">
    <property type="entry name" value="HTH_MARR"/>
    <property type="match status" value="1"/>
</dbReference>
<keyword evidence="6" id="KW-1185">Reference proteome</keyword>
<keyword evidence="1" id="KW-0805">Transcription regulation</keyword>
<feature type="domain" description="HTH marR-type" evidence="4">
    <location>
        <begin position="6"/>
        <end position="143"/>
    </location>
</feature>
<dbReference type="PANTHER" id="PTHR42756:SF1">
    <property type="entry name" value="TRANSCRIPTIONAL REPRESSOR OF EMRAB OPERON"/>
    <property type="match status" value="1"/>
</dbReference>
<sequence>MLDVYSQQLNDLLVDSYRALQKVEEKMVKGTQSIDLSISEMHMLEITGKYGEEGCTISDLAQELQITLPSVTVAIKKLERKGYVQKIKSEQDARRVHVVPTRAGRRMNAVHRYFHEQMVRAFIREISEEEKPALLKAMQNLNAFLEKNMDRMDGAANKGQGD</sequence>
<dbReference type="InterPro" id="IPR011991">
    <property type="entry name" value="ArsR-like_HTH"/>
</dbReference>
<dbReference type="GO" id="GO:0003700">
    <property type="term" value="F:DNA-binding transcription factor activity"/>
    <property type="evidence" value="ECO:0007669"/>
    <property type="project" value="InterPro"/>
</dbReference>
<dbReference type="Pfam" id="PF01047">
    <property type="entry name" value="MarR"/>
    <property type="match status" value="1"/>
</dbReference>
<evidence type="ECO:0000313" key="6">
    <source>
        <dbReference type="Proteomes" id="UP000654279"/>
    </source>
</evidence>
<dbReference type="PANTHER" id="PTHR42756">
    <property type="entry name" value="TRANSCRIPTIONAL REGULATOR, MARR"/>
    <property type="match status" value="1"/>
</dbReference>
<dbReference type="PROSITE" id="PS50995">
    <property type="entry name" value="HTH_MARR_2"/>
    <property type="match status" value="1"/>
</dbReference>
<dbReference type="InterPro" id="IPR000835">
    <property type="entry name" value="HTH_MarR-typ"/>
</dbReference>
<organism evidence="5 6">
    <name type="scientific">Luoshenia tenuis</name>
    <dbReference type="NCBI Taxonomy" id="2763654"/>
    <lineage>
        <taxon>Bacteria</taxon>
        <taxon>Bacillati</taxon>
        <taxon>Bacillota</taxon>
        <taxon>Clostridia</taxon>
        <taxon>Christensenellales</taxon>
        <taxon>Christensenellaceae</taxon>
        <taxon>Luoshenia</taxon>
    </lineage>
</organism>
<name>A0A926CYQ3_9FIRM</name>
<dbReference type="RefSeq" id="WP_249284076.1">
    <property type="nucleotide sequence ID" value="NZ_JACRSO010000001.1"/>
</dbReference>
<comment type="caution">
    <text evidence="5">The sequence shown here is derived from an EMBL/GenBank/DDBJ whole genome shotgun (WGS) entry which is preliminary data.</text>
</comment>
<dbReference type="InterPro" id="IPR036388">
    <property type="entry name" value="WH-like_DNA-bd_sf"/>
</dbReference>
<gene>
    <name evidence="5" type="ORF">H8699_00985</name>
</gene>
<dbReference type="AlphaFoldDB" id="A0A926CYQ3"/>
<keyword evidence="3" id="KW-0804">Transcription</keyword>
<proteinExistence type="predicted"/>
<dbReference type="Proteomes" id="UP000654279">
    <property type="component" value="Unassembled WGS sequence"/>
</dbReference>
<evidence type="ECO:0000256" key="3">
    <source>
        <dbReference type="ARBA" id="ARBA00023163"/>
    </source>
</evidence>
<dbReference type="GO" id="GO:0003677">
    <property type="term" value="F:DNA binding"/>
    <property type="evidence" value="ECO:0007669"/>
    <property type="project" value="UniProtKB-KW"/>
</dbReference>
<keyword evidence="2" id="KW-0238">DNA-binding</keyword>
<accession>A0A926CYQ3</accession>
<reference evidence="5" key="1">
    <citation type="submission" date="2020-08" db="EMBL/GenBank/DDBJ databases">
        <title>Genome public.</title>
        <authorList>
            <person name="Liu C."/>
            <person name="Sun Q."/>
        </authorList>
    </citation>
    <scope>NUCLEOTIDE SEQUENCE</scope>
    <source>
        <strain evidence="5">NSJ-44</strain>
    </source>
</reference>